<feature type="chain" id="PRO_5002576706" evidence="1">
    <location>
        <begin position="29"/>
        <end position="127"/>
    </location>
</feature>
<keyword evidence="1" id="KW-0732">Signal</keyword>
<reference evidence="2 3" key="1">
    <citation type="journal article" date="2015" name="Antonie Van Leeuwenhoek">
        <title>A phylogenomic and molecular marker based taxonomic framework for the order Xanthomonadales: proposal to transfer the families Algiphilaceae and Solimonadaceae to the order Nevskiales ord. nov. and to create a new family within the order Xanthomonadales, the family Rhodanobacteraceae fam. nov., containing the genus Rhodanobacter and its closest relatives.</title>
        <authorList>
            <person name="Naushad S."/>
            <person name="Adeolu M."/>
            <person name="Wong S."/>
            <person name="Sohail M."/>
            <person name="Schellhorn H.E."/>
            <person name="Gupta R.S."/>
        </authorList>
    </citation>
    <scope>NUCLEOTIDE SEQUENCE [LARGE SCALE GENOMIC DNA]</scope>
    <source>
        <strain evidence="2 3">DSM 16301</strain>
    </source>
</reference>
<sequence>MKKVSGSARPAGFVCAIFMLLLAASAGASQLSADNQAPLPGQRFVINAAELPKVRDQADRGDVVAIRRMADYYLIYEADDAQGIYWLERLGDTGDIEARNNVVEYYTRHPSPANTKRLKEVRTRWGM</sequence>
<evidence type="ECO:0000313" key="2">
    <source>
        <dbReference type="EMBL" id="KLD63416.1"/>
    </source>
</evidence>
<dbReference type="STRING" id="1440762.Y882_11625"/>
<accession>A0A0G9H1N3</accession>
<evidence type="ECO:0000256" key="1">
    <source>
        <dbReference type="SAM" id="SignalP"/>
    </source>
</evidence>
<dbReference type="AlphaFoldDB" id="A0A0G9H1N3"/>
<name>A0A0G9H1N3_9GAMM</name>
<comment type="caution">
    <text evidence="2">The sequence shown here is derived from an EMBL/GenBank/DDBJ whole genome shotgun (WGS) entry which is preliminary data.</text>
</comment>
<organism evidence="2 3">
    <name type="scientific">Dyella japonica DSM 16301</name>
    <dbReference type="NCBI Taxonomy" id="1440762"/>
    <lineage>
        <taxon>Bacteria</taxon>
        <taxon>Pseudomonadati</taxon>
        <taxon>Pseudomonadota</taxon>
        <taxon>Gammaproteobacteria</taxon>
        <taxon>Lysobacterales</taxon>
        <taxon>Rhodanobacteraceae</taxon>
        <taxon>Dyella</taxon>
    </lineage>
</organism>
<dbReference type="OrthoDB" id="6064859at2"/>
<dbReference type="PATRIC" id="fig|1440762.4.peg.1825"/>
<proteinExistence type="predicted"/>
<protein>
    <submittedName>
        <fullName evidence="2">Uncharacterized protein</fullName>
    </submittedName>
</protein>
<dbReference type="RefSeq" id="WP_046972035.1">
    <property type="nucleotide sequence ID" value="NZ_JPLA01000028.1"/>
</dbReference>
<dbReference type="InterPro" id="IPR011990">
    <property type="entry name" value="TPR-like_helical_dom_sf"/>
</dbReference>
<dbReference type="EMBL" id="JPLA01000028">
    <property type="protein sequence ID" value="KLD63416.1"/>
    <property type="molecule type" value="Genomic_DNA"/>
</dbReference>
<feature type="signal peptide" evidence="1">
    <location>
        <begin position="1"/>
        <end position="28"/>
    </location>
</feature>
<evidence type="ECO:0000313" key="3">
    <source>
        <dbReference type="Proteomes" id="UP000035481"/>
    </source>
</evidence>
<gene>
    <name evidence="2" type="ORF">Y882_11625</name>
</gene>
<dbReference type="Gene3D" id="1.25.40.10">
    <property type="entry name" value="Tetratricopeptide repeat domain"/>
    <property type="match status" value="1"/>
</dbReference>
<dbReference type="Proteomes" id="UP000035481">
    <property type="component" value="Unassembled WGS sequence"/>
</dbReference>